<dbReference type="HOGENOM" id="CLU_028926_1_0_1"/>
<comment type="cofactor">
    <cofactor evidence="8">
        <name>Mn(2+)</name>
        <dbReference type="ChEBI" id="CHEBI:29035"/>
    </cofactor>
</comment>
<evidence type="ECO:0000313" key="11">
    <source>
        <dbReference type="EnsemblMetazoa" id="CapteP129802"/>
    </source>
</evidence>
<evidence type="ECO:0000256" key="8">
    <source>
        <dbReference type="PIRSR" id="PIRSR624869-3"/>
    </source>
</evidence>
<keyword evidence="3" id="KW-0333">Golgi apparatus</keyword>
<keyword evidence="7" id="KW-0067">ATP-binding</keyword>
<dbReference type="PANTHER" id="PTHR12450:SF22">
    <property type="entry name" value="EXTRACELLULAR SERINE_THREONINE PROTEIN CG31145"/>
    <property type="match status" value="1"/>
</dbReference>
<evidence type="ECO:0000313" key="10">
    <source>
        <dbReference type="EMBL" id="ELU12693.1"/>
    </source>
</evidence>
<dbReference type="InterPro" id="IPR024869">
    <property type="entry name" value="FAM20"/>
</dbReference>
<evidence type="ECO:0000256" key="4">
    <source>
        <dbReference type="ARBA" id="ARBA00023157"/>
    </source>
</evidence>
<dbReference type="Pfam" id="PF06702">
    <property type="entry name" value="Fam20C"/>
    <property type="match status" value="1"/>
</dbReference>
<keyword evidence="8" id="KW-0464">Manganese</keyword>
<dbReference type="OrthoDB" id="8583677at2759"/>
<comment type="similarity">
    <text evidence="2">Belongs to the FAM20 family.</text>
</comment>
<sequence>MKYKSPLDPSLFESEDDHQKRVSSEDVVQRALRFHQIWSWADDVINRSELFQESPEVEEVIKALAEARIVHVETLNLGEFESGTSEKWLVTLEGGQKAIMKILWWKGKMKPDAMCNYGYEMPSSEIAAFHLHRILGFRNTPYVSGRTVDLRREIYPVASPSVSKQILLRSGETCVIGKCYYCKSSTTLCPHQGKVEVSMAYWINRKLTLHTQPPWSKVGFNNKTYCKNIRKTVEPYQKEQAYFDLFDFAVLDTLMFHYDSKHYEITDDSLANGMTVRLDHGRALCASDRDEIDVFLAPIFQCCTIRQSTFQKLHRFTSAGSLGRALKDSLQRDPLAPILSKEWFAVFDRRLKVVNEMLDKCAKANGGLDKILVLDSQ</sequence>
<keyword evidence="4" id="KW-1015">Disulfide bond</keyword>
<dbReference type="EMBL" id="KB295744">
    <property type="protein sequence ID" value="ELU12693.1"/>
    <property type="molecule type" value="Genomic_DNA"/>
</dbReference>
<dbReference type="Proteomes" id="UP000014760">
    <property type="component" value="Unassembled WGS sequence"/>
</dbReference>
<dbReference type="OMA" id="WESADRM"/>
<gene>
    <name evidence="10" type="ORF">CAPTEDRAFT_129802</name>
</gene>
<dbReference type="EnsemblMetazoa" id="CapteT129802">
    <property type="protein sequence ID" value="CapteP129802"/>
    <property type="gene ID" value="CapteG129802"/>
</dbReference>
<dbReference type="GO" id="GO:0046872">
    <property type="term" value="F:metal ion binding"/>
    <property type="evidence" value="ECO:0007669"/>
    <property type="project" value="UniProtKB-KW"/>
</dbReference>
<keyword evidence="12" id="KW-1185">Reference proteome</keyword>
<name>R7V1I6_CAPTE</name>
<feature type="active site" evidence="6">
    <location>
        <position position="259"/>
    </location>
</feature>
<reference evidence="10 12" key="2">
    <citation type="journal article" date="2013" name="Nature">
        <title>Insights into bilaterian evolution from three spiralian genomes.</title>
        <authorList>
            <person name="Simakov O."/>
            <person name="Marletaz F."/>
            <person name="Cho S.J."/>
            <person name="Edsinger-Gonzales E."/>
            <person name="Havlak P."/>
            <person name="Hellsten U."/>
            <person name="Kuo D.H."/>
            <person name="Larsson T."/>
            <person name="Lv J."/>
            <person name="Arendt D."/>
            <person name="Savage R."/>
            <person name="Osoegawa K."/>
            <person name="de Jong P."/>
            <person name="Grimwood J."/>
            <person name="Chapman J.A."/>
            <person name="Shapiro H."/>
            <person name="Aerts A."/>
            <person name="Otillar R.P."/>
            <person name="Terry A.Y."/>
            <person name="Boore J.L."/>
            <person name="Grigoriev I.V."/>
            <person name="Lindberg D.R."/>
            <person name="Seaver E.C."/>
            <person name="Weisblat D.A."/>
            <person name="Putnam N.H."/>
            <person name="Rokhsar D.S."/>
        </authorList>
    </citation>
    <scope>NUCLEOTIDE SEQUENCE</scope>
    <source>
        <strain evidence="10 12">I ESC-2004</strain>
    </source>
</reference>
<dbReference type="EMBL" id="AMQN01005337">
    <property type="status" value="NOT_ANNOTATED_CDS"/>
    <property type="molecule type" value="Genomic_DNA"/>
</dbReference>
<comment type="subcellular location">
    <subcellularLocation>
        <location evidence="1">Golgi apparatus</location>
    </subcellularLocation>
</comment>
<keyword evidence="8" id="KW-0479">Metal-binding</keyword>
<reference evidence="11" key="3">
    <citation type="submission" date="2015-06" db="UniProtKB">
        <authorList>
            <consortium name="EnsemblMetazoa"/>
        </authorList>
    </citation>
    <scope>IDENTIFICATION</scope>
</reference>
<evidence type="ECO:0000256" key="1">
    <source>
        <dbReference type="ARBA" id="ARBA00004555"/>
    </source>
</evidence>
<evidence type="ECO:0000256" key="6">
    <source>
        <dbReference type="PIRSR" id="PIRSR624869-1"/>
    </source>
</evidence>
<proteinExistence type="inferred from homology"/>
<dbReference type="InterPro" id="IPR009581">
    <property type="entry name" value="FAM20_C"/>
</dbReference>
<feature type="binding site" evidence="7">
    <location>
        <position position="120"/>
    </location>
    <ligand>
        <name>ATP</name>
        <dbReference type="ChEBI" id="CHEBI:30616"/>
    </ligand>
</feature>
<feature type="binding site" evidence="7">
    <location>
        <position position="279"/>
    </location>
    <ligand>
        <name>ATP</name>
        <dbReference type="ChEBI" id="CHEBI:30616"/>
    </ligand>
</feature>
<feature type="domain" description="FAM20 C-terminal" evidence="9">
    <location>
        <begin position="171"/>
        <end position="366"/>
    </location>
</feature>
<accession>R7V1I6</accession>
<feature type="binding site" evidence="7">
    <location>
        <position position="101"/>
    </location>
    <ligand>
        <name>ATP</name>
        <dbReference type="ChEBI" id="CHEBI:30616"/>
    </ligand>
</feature>
<evidence type="ECO:0000256" key="7">
    <source>
        <dbReference type="PIRSR" id="PIRSR624869-2"/>
    </source>
</evidence>
<evidence type="ECO:0000313" key="12">
    <source>
        <dbReference type="Proteomes" id="UP000014760"/>
    </source>
</evidence>
<dbReference type="AlphaFoldDB" id="R7V1I6"/>
<keyword evidence="7" id="KW-0547">Nucleotide-binding</keyword>
<evidence type="ECO:0000256" key="5">
    <source>
        <dbReference type="ARBA" id="ARBA00023180"/>
    </source>
</evidence>
<dbReference type="GO" id="GO:0005794">
    <property type="term" value="C:Golgi apparatus"/>
    <property type="evidence" value="ECO:0007669"/>
    <property type="project" value="UniProtKB-SubCell"/>
</dbReference>
<evidence type="ECO:0000256" key="2">
    <source>
        <dbReference type="ARBA" id="ARBA00006557"/>
    </source>
</evidence>
<evidence type="ECO:0000259" key="9">
    <source>
        <dbReference type="Pfam" id="PF06702"/>
    </source>
</evidence>
<dbReference type="STRING" id="283909.R7V1I6"/>
<keyword evidence="5" id="KW-0325">Glycoprotein</keyword>
<protein>
    <recommendedName>
        <fullName evidence="9">FAM20 C-terminal domain-containing protein</fullName>
    </recommendedName>
</protein>
<dbReference type="GO" id="GO:0005524">
    <property type="term" value="F:ATP binding"/>
    <property type="evidence" value="ECO:0007669"/>
    <property type="project" value="UniProtKB-KW"/>
</dbReference>
<dbReference type="GO" id="GO:0016773">
    <property type="term" value="F:phosphotransferase activity, alcohol group as acceptor"/>
    <property type="evidence" value="ECO:0007669"/>
    <property type="project" value="TreeGrafter"/>
</dbReference>
<feature type="binding site" evidence="7">
    <location>
        <position position="264"/>
    </location>
    <ligand>
        <name>ATP</name>
        <dbReference type="ChEBI" id="CHEBI:30616"/>
    </ligand>
</feature>
<evidence type="ECO:0000256" key="3">
    <source>
        <dbReference type="ARBA" id="ARBA00023034"/>
    </source>
</evidence>
<reference evidence="12" key="1">
    <citation type="submission" date="2012-12" db="EMBL/GenBank/DDBJ databases">
        <authorList>
            <person name="Hellsten U."/>
            <person name="Grimwood J."/>
            <person name="Chapman J.A."/>
            <person name="Shapiro H."/>
            <person name="Aerts A."/>
            <person name="Otillar R.P."/>
            <person name="Terry A.Y."/>
            <person name="Boore J.L."/>
            <person name="Simakov O."/>
            <person name="Marletaz F."/>
            <person name="Cho S.-J."/>
            <person name="Edsinger-Gonzales E."/>
            <person name="Havlak P."/>
            <person name="Kuo D.-H."/>
            <person name="Larsson T."/>
            <person name="Lv J."/>
            <person name="Arendt D."/>
            <person name="Savage R."/>
            <person name="Osoegawa K."/>
            <person name="de Jong P."/>
            <person name="Lindberg D.R."/>
            <person name="Seaver E.C."/>
            <person name="Weisblat D.A."/>
            <person name="Putnam N.H."/>
            <person name="Grigoriev I.V."/>
            <person name="Rokhsar D.S."/>
        </authorList>
    </citation>
    <scope>NUCLEOTIDE SEQUENCE</scope>
    <source>
        <strain evidence="12">I ESC-2004</strain>
    </source>
</reference>
<feature type="binding site" evidence="8">
    <location>
        <position position="120"/>
    </location>
    <ligand>
        <name>Mn(2+)</name>
        <dbReference type="ChEBI" id="CHEBI:29035"/>
    </ligand>
</feature>
<feature type="binding site" evidence="8">
    <location>
        <position position="279"/>
    </location>
    <ligand>
        <name>Mn(2+)</name>
        <dbReference type="ChEBI" id="CHEBI:29035"/>
    </ligand>
</feature>
<dbReference type="PANTHER" id="PTHR12450">
    <property type="entry name" value="DENTIN MATRIX PROTEIN 4 PROTEIN FAM20"/>
    <property type="match status" value="1"/>
</dbReference>
<organism evidence="10">
    <name type="scientific">Capitella teleta</name>
    <name type="common">Polychaete worm</name>
    <dbReference type="NCBI Taxonomy" id="283909"/>
    <lineage>
        <taxon>Eukaryota</taxon>
        <taxon>Metazoa</taxon>
        <taxon>Spiralia</taxon>
        <taxon>Lophotrochozoa</taxon>
        <taxon>Annelida</taxon>
        <taxon>Polychaeta</taxon>
        <taxon>Sedentaria</taxon>
        <taxon>Scolecida</taxon>
        <taxon>Capitellidae</taxon>
        <taxon>Capitella</taxon>
    </lineage>
</organism>